<dbReference type="Proteomes" id="UP000187203">
    <property type="component" value="Unassembled WGS sequence"/>
</dbReference>
<proteinExistence type="predicted"/>
<evidence type="ECO:0000313" key="1">
    <source>
        <dbReference type="EMBL" id="OMO72735.1"/>
    </source>
</evidence>
<gene>
    <name evidence="1" type="ORF">COLO4_27485</name>
</gene>
<evidence type="ECO:0000313" key="2">
    <source>
        <dbReference type="Proteomes" id="UP000187203"/>
    </source>
</evidence>
<organism evidence="1 2">
    <name type="scientific">Corchorus olitorius</name>
    <dbReference type="NCBI Taxonomy" id="93759"/>
    <lineage>
        <taxon>Eukaryota</taxon>
        <taxon>Viridiplantae</taxon>
        <taxon>Streptophyta</taxon>
        <taxon>Embryophyta</taxon>
        <taxon>Tracheophyta</taxon>
        <taxon>Spermatophyta</taxon>
        <taxon>Magnoliopsida</taxon>
        <taxon>eudicotyledons</taxon>
        <taxon>Gunneridae</taxon>
        <taxon>Pentapetalae</taxon>
        <taxon>rosids</taxon>
        <taxon>malvids</taxon>
        <taxon>Malvales</taxon>
        <taxon>Malvaceae</taxon>
        <taxon>Grewioideae</taxon>
        <taxon>Apeibeae</taxon>
        <taxon>Corchorus</taxon>
    </lineage>
</organism>
<protein>
    <submittedName>
        <fullName evidence="1">Uncharacterized protein</fullName>
    </submittedName>
</protein>
<sequence length="86" mass="9307">MAWTKSNPSVAAKMNSTVGCALFWVNWEAWCLRSYNFASSTDAHLRRPKDPSMNHQYASGMPLNSVGGIGADTNHGSSCSILKVST</sequence>
<comment type="caution">
    <text evidence="1">The sequence shown here is derived from an EMBL/GenBank/DDBJ whole genome shotgun (WGS) entry which is preliminary data.</text>
</comment>
<dbReference type="EMBL" id="AWUE01019617">
    <property type="protein sequence ID" value="OMO72735.1"/>
    <property type="molecule type" value="Genomic_DNA"/>
</dbReference>
<reference evidence="2" key="1">
    <citation type="submission" date="2013-09" db="EMBL/GenBank/DDBJ databases">
        <title>Corchorus olitorius genome sequencing.</title>
        <authorList>
            <person name="Alam M."/>
            <person name="Haque M.S."/>
            <person name="Islam M.S."/>
            <person name="Emdad E.M."/>
            <person name="Islam M.M."/>
            <person name="Ahmed B."/>
            <person name="Halim A."/>
            <person name="Hossen Q.M.M."/>
            <person name="Hossain M.Z."/>
            <person name="Ahmed R."/>
            <person name="Khan M.M."/>
            <person name="Islam R."/>
            <person name="Rashid M.M."/>
            <person name="Khan S.A."/>
            <person name="Rahman M.S."/>
            <person name="Alam M."/>
            <person name="Yahiya A.S."/>
            <person name="Khan M.S."/>
            <person name="Azam M.S."/>
            <person name="Haque T."/>
            <person name="Lashkar M.Z.H."/>
            <person name="Akhand A.I."/>
            <person name="Morshed G."/>
            <person name="Roy S."/>
            <person name="Uddin K.S."/>
            <person name="Rabeya T."/>
            <person name="Hossain A.S."/>
            <person name="Chowdhury A."/>
            <person name="Snigdha A.R."/>
            <person name="Mortoza M.S."/>
            <person name="Matin S.A."/>
            <person name="Hoque S.M.E."/>
            <person name="Islam M.K."/>
            <person name="Roy D.K."/>
            <person name="Haider R."/>
            <person name="Moosa M.M."/>
            <person name="Elias S.M."/>
            <person name="Hasan A.M."/>
            <person name="Jahan S."/>
            <person name="Shafiuddin M."/>
            <person name="Mahmood N."/>
            <person name="Shommy N.S."/>
        </authorList>
    </citation>
    <scope>NUCLEOTIDE SEQUENCE [LARGE SCALE GENOMIC DNA]</scope>
    <source>
        <strain evidence="2">cv. O-4</strain>
    </source>
</reference>
<keyword evidence="2" id="KW-1185">Reference proteome</keyword>
<name>A0A1R3HQT0_9ROSI</name>
<accession>A0A1R3HQT0</accession>
<dbReference type="AlphaFoldDB" id="A0A1R3HQT0"/>